<sequence>MPTKLIGTLVLVAVVGIICGFNMGDEFRCSINLIFYKTPQIPVFLTIICSFIAGVIFGVIATYLGKKGEKEKEKEAVDVEKNFAEPIPPESDSPAEENPPSPPEDETI</sequence>
<dbReference type="Proteomes" id="UP000003571">
    <property type="component" value="Unassembled WGS sequence"/>
</dbReference>
<feature type="transmembrane region" description="Helical" evidence="2">
    <location>
        <begin position="43"/>
        <end position="64"/>
    </location>
</feature>
<feature type="compositionally biased region" description="Basic and acidic residues" evidence="1">
    <location>
        <begin position="70"/>
        <end position="83"/>
    </location>
</feature>
<feature type="region of interest" description="Disordered" evidence="1">
    <location>
        <begin position="70"/>
        <end position="108"/>
    </location>
</feature>
<dbReference type="STRING" id="907348.TresaDRAFT_2568"/>
<evidence type="ECO:0008006" key="5">
    <source>
        <dbReference type="Google" id="ProtNLM"/>
    </source>
</evidence>
<dbReference type="EMBL" id="AGRW01000032">
    <property type="protein sequence ID" value="EIC02788.1"/>
    <property type="molecule type" value="Genomic_DNA"/>
</dbReference>
<evidence type="ECO:0000313" key="4">
    <source>
        <dbReference type="Proteomes" id="UP000003571"/>
    </source>
</evidence>
<name>H7EI12_9SPIR</name>
<dbReference type="RefSeq" id="WP_002702432.1">
    <property type="nucleotide sequence ID" value="NZ_AGRW01000032.1"/>
</dbReference>
<gene>
    <name evidence="3" type="ORF">TresaDRAFT_2568</name>
</gene>
<evidence type="ECO:0000256" key="1">
    <source>
        <dbReference type="SAM" id="MobiDB-lite"/>
    </source>
</evidence>
<dbReference type="AlphaFoldDB" id="H7EI12"/>
<evidence type="ECO:0000313" key="3">
    <source>
        <dbReference type="EMBL" id="EIC02788.1"/>
    </source>
</evidence>
<keyword evidence="2" id="KW-0472">Membrane</keyword>
<proteinExistence type="predicted"/>
<evidence type="ECO:0000256" key="2">
    <source>
        <dbReference type="SAM" id="Phobius"/>
    </source>
</evidence>
<keyword evidence="4" id="KW-1185">Reference proteome</keyword>
<feature type="transmembrane region" description="Helical" evidence="2">
    <location>
        <begin position="5"/>
        <end position="23"/>
    </location>
</feature>
<keyword evidence="2" id="KW-1133">Transmembrane helix</keyword>
<organism evidence="3 4">
    <name type="scientific">Treponema saccharophilum DSM 2985</name>
    <dbReference type="NCBI Taxonomy" id="907348"/>
    <lineage>
        <taxon>Bacteria</taxon>
        <taxon>Pseudomonadati</taxon>
        <taxon>Spirochaetota</taxon>
        <taxon>Spirochaetia</taxon>
        <taxon>Spirochaetales</taxon>
        <taxon>Treponemataceae</taxon>
        <taxon>Treponema</taxon>
    </lineage>
</organism>
<reference evidence="3 4" key="1">
    <citation type="submission" date="2011-09" db="EMBL/GenBank/DDBJ databases">
        <title>The draft genome of Treponema saccharophilum DSM 2985.</title>
        <authorList>
            <consortium name="US DOE Joint Genome Institute (JGI-PGF)"/>
            <person name="Lucas S."/>
            <person name="Copeland A."/>
            <person name="Lapidus A."/>
            <person name="Glavina del Rio T."/>
            <person name="Dalin E."/>
            <person name="Tice H."/>
            <person name="Bruce D."/>
            <person name="Goodwin L."/>
            <person name="Pitluck S."/>
            <person name="Peters L."/>
            <person name="Kyrpides N."/>
            <person name="Mavromatis K."/>
            <person name="Ivanova N."/>
            <person name="Markowitz V."/>
            <person name="Cheng J.-F."/>
            <person name="Hugenholtz P."/>
            <person name="Woyke T."/>
            <person name="Wu D."/>
            <person name="Gronow S."/>
            <person name="Wellnitz S."/>
            <person name="Brambilla E."/>
            <person name="Klenk H.-P."/>
            <person name="Eisen J.A."/>
        </authorList>
    </citation>
    <scope>NUCLEOTIDE SEQUENCE [LARGE SCALE GENOMIC DNA]</scope>
    <source>
        <strain evidence="3 4">DSM 2985</strain>
    </source>
</reference>
<dbReference type="PATRIC" id="fig|907348.3.peg.446"/>
<protein>
    <recommendedName>
        <fullName evidence="5">Lipopolysaccharide assembly protein A domain-containing protein</fullName>
    </recommendedName>
</protein>
<comment type="caution">
    <text evidence="3">The sequence shown here is derived from an EMBL/GenBank/DDBJ whole genome shotgun (WGS) entry which is preliminary data.</text>
</comment>
<dbReference type="OrthoDB" id="371372at2"/>
<feature type="compositionally biased region" description="Pro residues" evidence="1">
    <location>
        <begin position="86"/>
        <end position="102"/>
    </location>
</feature>
<accession>H7EI12</accession>
<keyword evidence="2" id="KW-0812">Transmembrane</keyword>